<organism evidence="1">
    <name type="scientific">Schizaphis graminum</name>
    <name type="common">Green bug aphid</name>
    <dbReference type="NCBI Taxonomy" id="13262"/>
    <lineage>
        <taxon>Eukaryota</taxon>
        <taxon>Metazoa</taxon>
        <taxon>Ecdysozoa</taxon>
        <taxon>Arthropoda</taxon>
        <taxon>Hexapoda</taxon>
        <taxon>Insecta</taxon>
        <taxon>Pterygota</taxon>
        <taxon>Neoptera</taxon>
        <taxon>Paraneoptera</taxon>
        <taxon>Hemiptera</taxon>
        <taxon>Sternorrhyncha</taxon>
        <taxon>Aphidomorpha</taxon>
        <taxon>Aphidoidea</taxon>
        <taxon>Aphididae</taxon>
        <taxon>Aphidini</taxon>
        <taxon>Schizaphis</taxon>
    </lineage>
</organism>
<proteinExistence type="predicted"/>
<evidence type="ECO:0000313" key="1">
    <source>
        <dbReference type="EMBL" id="MBY29568.1"/>
    </source>
</evidence>
<dbReference type="AlphaFoldDB" id="A0A2S2PJZ8"/>
<accession>A0A2S2PJZ8</accession>
<sequence>MVLTIVRNYPKSKWPSFTRRLESGARCSSEQVPVRHAPMPPGTYSAIADERIRMLAHARLVIDKEKIDARLTLDIIVRLVLVKTIVTCCASSRVYLENKIKSYLSYLDFPPKIEKNI</sequence>
<gene>
    <name evidence="1" type="ORF">g.79176</name>
</gene>
<protein>
    <submittedName>
        <fullName evidence="1">Uncharacterized protein</fullName>
    </submittedName>
</protein>
<name>A0A2S2PJZ8_SCHGA</name>
<reference evidence="1" key="1">
    <citation type="submission" date="2018-04" db="EMBL/GenBank/DDBJ databases">
        <title>Transcriptome of Schizaphis graminum biotype I.</title>
        <authorList>
            <person name="Scully E.D."/>
            <person name="Geib S.M."/>
            <person name="Palmer N.A."/>
            <person name="Koch K."/>
            <person name="Bradshaw J."/>
            <person name="Heng-Moss T."/>
            <person name="Sarath G."/>
        </authorList>
    </citation>
    <scope>NUCLEOTIDE SEQUENCE</scope>
</reference>
<dbReference type="EMBL" id="GGMR01016949">
    <property type="protein sequence ID" value="MBY29568.1"/>
    <property type="molecule type" value="Transcribed_RNA"/>
</dbReference>